<keyword evidence="1" id="KW-0805">Transcription regulation</keyword>
<dbReference type="InterPro" id="IPR016032">
    <property type="entry name" value="Sig_transdc_resp-reg_C-effctor"/>
</dbReference>
<sequence length="227" mass="26513">MYTIKFLTDDDSQENKHIDYLKGKGWDVSPIQINKLLETEEKMTAIIIEENTIPITCCWLMELTQRFDLPIYLFSTGGGSEANIVYLQLGVKICFAERTNAEELFHTLTNLLTHNLLERARGKEKIARSTSLELNPENLSAIVDGEREIILTRKEYQALEILYDNPCVAISYQEFKKHLWDTEHSLNNENYRIANVIFHLRNKIEKNTARPRFIKTVRSRGYMLDIR</sequence>
<evidence type="ECO:0000313" key="7">
    <source>
        <dbReference type="Proteomes" id="UP000094764"/>
    </source>
</evidence>
<accession>A0A1E5GT96</accession>
<dbReference type="InterPro" id="IPR001867">
    <property type="entry name" value="OmpR/PhoB-type_DNA-bd"/>
</dbReference>
<dbReference type="Gene3D" id="1.10.10.10">
    <property type="entry name" value="Winged helix-like DNA-binding domain superfamily/Winged helix DNA-binding domain"/>
    <property type="match status" value="1"/>
</dbReference>
<name>A0A1E5GT96_9ENTE</name>
<dbReference type="InterPro" id="IPR036388">
    <property type="entry name" value="WH-like_DNA-bd_sf"/>
</dbReference>
<proteinExistence type="predicted"/>
<reference evidence="7" key="1">
    <citation type="submission" date="2016-09" db="EMBL/GenBank/DDBJ databases">
        <authorList>
            <person name="Gulvik C.A."/>
        </authorList>
    </citation>
    <scope>NUCLEOTIDE SEQUENCE [LARGE SCALE GENOMIC DNA]</scope>
    <source>
        <strain evidence="7">LMG 26306</strain>
    </source>
</reference>
<dbReference type="STRING" id="903983.BCR23_07155"/>
<dbReference type="CDD" id="cd00383">
    <property type="entry name" value="trans_reg_C"/>
    <property type="match status" value="1"/>
</dbReference>
<dbReference type="SMART" id="SM00862">
    <property type="entry name" value="Trans_reg_C"/>
    <property type="match status" value="1"/>
</dbReference>
<dbReference type="AlphaFoldDB" id="A0A1E5GT96"/>
<dbReference type="GO" id="GO:0000160">
    <property type="term" value="P:phosphorelay signal transduction system"/>
    <property type="evidence" value="ECO:0007669"/>
    <property type="project" value="InterPro"/>
</dbReference>
<evidence type="ECO:0000313" key="6">
    <source>
        <dbReference type="EMBL" id="OEG15918.1"/>
    </source>
</evidence>
<dbReference type="OrthoDB" id="9787103at2"/>
<protein>
    <recommendedName>
        <fullName evidence="5">OmpR/PhoB-type domain-containing protein</fullName>
    </recommendedName>
</protein>
<dbReference type="SUPFAM" id="SSF46894">
    <property type="entry name" value="C-terminal effector domain of the bipartite response regulators"/>
    <property type="match status" value="1"/>
</dbReference>
<gene>
    <name evidence="6" type="ORF">BCR23_07155</name>
</gene>
<evidence type="ECO:0000256" key="3">
    <source>
        <dbReference type="ARBA" id="ARBA00023163"/>
    </source>
</evidence>
<comment type="caution">
    <text evidence="6">The sequence shown here is derived from an EMBL/GenBank/DDBJ whole genome shotgun (WGS) entry which is preliminary data.</text>
</comment>
<organism evidence="6 7">
    <name type="scientific">Enterococcus quebecensis</name>
    <dbReference type="NCBI Taxonomy" id="903983"/>
    <lineage>
        <taxon>Bacteria</taxon>
        <taxon>Bacillati</taxon>
        <taxon>Bacillota</taxon>
        <taxon>Bacilli</taxon>
        <taxon>Lactobacillales</taxon>
        <taxon>Enterococcaceae</taxon>
        <taxon>Enterococcus</taxon>
    </lineage>
</organism>
<dbReference type="PROSITE" id="PS51755">
    <property type="entry name" value="OMPR_PHOB"/>
    <property type="match status" value="1"/>
</dbReference>
<evidence type="ECO:0000256" key="4">
    <source>
        <dbReference type="PROSITE-ProRule" id="PRU01091"/>
    </source>
</evidence>
<feature type="DNA-binding region" description="OmpR/PhoB-type" evidence="4">
    <location>
        <begin position="123"/>
        <end position="226"/>
    </location>
</feature>
<evidence type="ECO:0000256" key="1">
    <source>
        <dbReference type="ARBA" id="ARBA00023015"/>
    </source>
</evidence>
<dbReference type="Pfam" id="PF00486">
    <property type="entry name" value="Trans_reg_C"/>
    <property type="match status" value="1"/>
</dbReference>
<evidence type="ECO:0000259" key="5">
    <source>
        <dbReference type="PROSITE" id="PS51755"/>
    </source>
</evidence>
<feature type="domain" description="OmpR/PhoB-type" evidence="5">
    <location>
        <begin position="123"/>
        <end position="226"/>
    </location>
</feature>
<keyword evidence="7" id="KW-1185">Reference proteome</keyword>
<dbReference type="GO" id="GO:0006355">
    <property type="term" value="P:regulation of DNA-templated transcription"/>
    <property type="evidence" value="ECO:0007669"/>
    <property type="project" value="InterPro"/>
</dbReference>
<keyword evidence="2 4" id="KW-0238">DNA-binding</keyword>
<keyword evidence="3" id="KW-0804">Transcription</keyword>
<dbReference type="RefSeq" id="WP_069635116.1">
    <property type="nucleotide sequence ID" value="NZ_JXKZ01000018.1"/>
</dbReference>
<evidence type="ECO:0000256" key="2">
    <source>
        <dbReference type="ARBA" id="ARBA00023125"/>
    </source>
</evidence>
<dbReference type="EMBL" id="MIKB01000014">
    <property type="protein sequence ID" value="OEG15918.1"/>
    <property type="molecule type" value="Genomic_DNA"/>
</dbReference>
<dbReference type="Proteomes" id="UP000094764">
    <property type="component" value="Unassembled WGS sequence"/>
</dbReference>
<dbReference type="GO" id="GO:0003677">
    <property type="term" value="F:DNA binding"/>
    <property type="evidence" value="ECO:0007669"/>
    <property type="project" value="UniProtKB-UniRule"/>
</dbReference>